<evidence type="ECO:0000313" key="1">
    <source>
        <dbReference type="EMBL" id="KAA3482969.1"/>
    </source>
</evidence>
<dbReference type="EMBL" id="SMMG02000002">
    <property type="protein sequence ID" value="KAA3482969.1"/>
    <property type="molecule type" value="Genomic_DNA"/>
</dbReference>
<evidence type="ECO:0000313" key="2">
    <source>
        <dbReference type="Proteomes" id="UP000325315"/>
    </source>
</evidence>
<accession>A0A5B6WM98</accession>
<dbReference type="PANTHER" id="PTHR48200:SF1">
    <property type="entry name" value="AMINOTRANSFERASE-LIKE PLANT MOBILE DOMAIN-CONTAINING PROTEIN"/>
    <property type="match status" value="1"/>
</dbReference>
<comment type="caution">
    <text evidence="1">The sequence shown here is derived from an EMBL/GenBank/DDBJ whole genome shotgun (WGS) entry which is preliminary data.</text>
</comment>
<dbReference type="Proteomes" id="UP000325315">
    <property type="component" value="Unassembled WGS sequence"/>
</dbReference>
<reference evidence="2" key="1">
    <citation type="journal article" date="2019" name="Plant Biotechnol. J.">
        <title>Genome sequencing of the Australian wild diploid species Gossypium australe highlights disease resistance and delayed gland morphogenesis.</title>
        <authorList>
            <person name="Cai Y."/>
            <person name="Cai X."/>
            <person name="Wang Q."/>
            <person name="Wang P."/>
            <person name="Zhang Y."/>
            <person name="Cai C."/>
            <person name="Xu Y."/>
            <person name="Wang K."/>
            <person name="Zhou Z."/>
            <person name="Wang C."/>
            <person name="Geng S."/>
            <person name="Li B."/>
            <person name="Dong Q."/>
            <person name="Hou Y."/>
            <person name="Wang H."/>
            <person name="Ai P."/>
            <person name="Liu Z."/>
            <person name="Yi F."/>
            <person name="Sun M."/>
            <person name="An G."/>
            <person name="Cheng J."/>
            <person name="Zhang Y."/>
            <person name="Shi Q."/>
            <person name="Xie Y."/>
            <person name="Shi X."/>
            <person name="Chang Y."/>
            <person name="Huang F."/>
            <person name="Chen Y."/>
            <person name="Hong S."/>
            <person name="Mi L."/>
            <person name="Sun Q."/>
            <person name="Zhang L."/>
            <person name="Zhou B."/>
            <person name="Peng R."/>
            <person name="Zhang X."/>
            <person name="Liu F."/>
        </authorList>
    </citation>
    <scope>NUCLEOTIDE SEQUENCE [LARGE SCALE GENOMIC DNA]</scope>
    <source>
        <strain evidence="2">cv. PA1801</strain>
    </source>
</reference>
<sequence>MIPDEILYRYGDFNWFIPATQGLAQSEFAYKCDNYKKKVRGISNAWNQTHRIKRFVASPMTTPEYDWWWGKIVNDNFPVSSQENTRPIEEQLQVILSGLEILK</sequence>
<name>A0A5B6WM98_9ROSI</name>
<dbReference type="AlphaFoldDB" id="A0A5B6WM98"/>
<keyword evidence="2" id="KW-1185">Reference proteome</keyword>
<gene>
    <name evidence="1" type="ORF">EPI10_005176</name>
</gene>
<protein>
    <submittedName>
        <fullName evidence="1">Golgin subfamily A member 5-like</fullName>
    </submittedName>
</protein>
<dbReference type="OrthoDB" id="993938at2759"/>
<dbReference type="PANTHER" id="PTHR48200">
    <property type="entry name" value="PROTEIN, PUTATIVE-RELATED"/>
    <property type="match status" value="1"/>
</dbReference>
<organism evidence="1 2">
    <name type="scientific">Gossypium australe</name>
    <dbReference type="NCBI Taxonomy" id="47621"/>
    <lineage>
        <taxon>Eukaryota</taxon>
        <taxon>Viridiplantae</taxon>
        <taxon>Streptophyta</taxon>
        <taxon>Embryophyta</taxon>
        <taxon>Tracheophyta</taxon>
        <taxon>Spermatophyta</taxon>
        <taxon>Magnoliopsida</taxon>
        <taxon>eudicotyledons</taxon>
        <taxon>Gunneridae</taxon>
        <taxon>Pentapetalae</taxon>
        <taxon>rosids</taxon>
        <taxon>malvids</taxon>
        <taxon>Malvales</taxon>
        <taxon>Malvaceae</taxon>
        <taxon>Malvoideae</taxon>
        <taxon>Gossypium</taxon>
    </lineage>
</organism>
<proteinExistence type="predicted"/>